<feature type="domain" description="RmlD-like substrate binding" evidence="7">
    <location>
        <begin position="6"/>
        <end position="243"/>
    </location>
</feature>
<accession>A0A0E2BHH0</accession>
<dbReference type="UniPathway" id="UPA00124"/>
<evidence type="ECO:0000256" key="1">
    <source>
        <dbReference type="ARBA" id="ARBA00004781"/>
    </source>
</evidence>
<dbReference type="CDD" id="cd05254">
    <property type="entry name" value="dTDP_HR_like_SDR_e"/>
    <property type="match status" value="1"/>
</dbReference>
<keyword evidence="6" id="KW-0521">NADP</keyword>
<evidence type="ECO:0000256" key="3">
    <source>
        <dbReference type="ARBA" id="ARBA00012929"/>
    </source>
</evidence>
<name>A0A0E2BHH0_9LEPT</name>
<gene>
    <name evidence="8" type="ORF">LEP1GSC179_1538</name>
</gene>
<dbReference type="Proteomes" id="UP000006329">
    <property type="component" value="Unassembled WGS sequence"/>
</dbReference>
<protein>
    <recommendedName>
        <fullName evidence="4 6">dTDP-4-dehydrorhamnose reductase</fullName>
        <ecNumber evidence="3 6">1.1.1.133</ecNumber>
    </recommendedName>
</protein>
<dbReference type="GO" id="GO:0008831">
    <property type="term" value="F:dTDP-4-dehydrorhamnose reductase activity"/>
    <property type="evidence" value="ECO:0007669"/>
    <property type="project" value="UniProtKB-EC"/>
</dbReference>
<evidence type="ECO:0000256" key="5">
    <source>
        <dbReference type="ARBA" id="ARBA00048200"/>
    </source>
</evidence>
<dbReference type="PANTHER" id="PTHR10491:SF4">
    <property type="entry name" value="METHIONINE ADENOSYLTRANSFERASE 2 SUBUNIT BETA"/>
    <property type="match status" value="1"/>
</dbReference>
<dbReference type="RefSeq" id="WP_004465173.1">
    <property type="nucleotide sequence ID" value="NZ_AHON02000027.1"/>
</dbReference>
<evidence type="ECO:0000256" key="2">
    <source>
        <dbReference type="ARBA" id="ARBA00010944"/>
    </source>
</evidence>
<evidence type="ECO:0000313" key="8">
    <source>
        <dbReference type="EMBL" id="EKO34800.1"/>
    </source>
</evidence>
<evidence type="ECO:0000256" key="6">
    <source>
        <dbReference type="RuleBase" id="RU364082"/>
    </source>
</evidence>
<dbReference type="GO" id="GO:0019305">
    <property type="term" value="P:dTDP-rhamnose biosynthetic process"/>
    <property type="evidence" value="ECO:0007669"/>
    <property type="project" value="UniProtKB-UniPathway"/>
</dbReference>
<keyword evidence="9" id="KW-1185">Reference proteome</keyword>
<comment type="caution">
    <text evidence="8">The sequence shown here is derived from an EMBL/GenBank/DDBJ whole genome shotgun (WGS) entry which is preliminary data.</text>
</comment>
<dbReference type="EC" id="1.1.1.133" evidence="3 6"/>
<dbReference type="SUPFAM" id="SSF51735">
    <property type="entry name" value="NAD(P)-binding Rossmann-fold domains"/>
    <property type="match status" value="1"/>
</dbReference>
<evidence type="ECO:0000256" key="4">
    <source>
        <dbReference type="ARBA" id="ARBA00017099"/>
    </source>
</evidence>
<reference evidence="8" key="1">
    <citation type="submission" date="2012-10" db="EMBL/GenBank/DDBJ databases">
        <authorList>
            <person name="Harkins D.M."/>
            <person name="Durkin A.S."/>
            <person name="Brinkac L.M."/>
            <person name="Haft D.H."/>
            <person name="Selengut J.D."/>
            <person name="Sanka R."/>
            <person name="DePew J."/>
            <person name="Purushe J."/>
            <person name="Matthias M.A."/>
            <person name="Vinetz J.M."/>
            <person name="Sutton G.G."/>
            <person name="Nierman W.C."/>
            <person name="Fouts D.E."/>
        </authorList>
    </citation>
    <scope>NUCLEOTIDE SEQUENCE [LARGE SCALE GENOMIC DNA]</scope>
    <source>
        <strain evidence="8">MOR084</strain>
    </source>
</reference>
<dbReference type="GO" id="GO:0005829">
    <property type="term" value="C:cytosol"/>
    <property type="evidence" value="ECO:0007669"/>
    <property type="project" value="TreeGrafter"/>
</dbReference>
<dbReference type="Pfam" id="PF04321">
    <property type="entry name" value="RmlD_sub_bind"/>
    <property type="match status" value="1"/>
</dbReference>
<organism evidence="8 9">
    <name type="scientific">Leptospira santarosai str. MOR084</name>
    <dbReference type="NCBI Taxonomy" id="1049984"/>
    <lineage>
        <taxon>Bacteria</taxon>
        <taxon>Pseudomonadati</taxon>
        <taxon>Spirochaetota</taxon>
        <taxon>Spirochaetia</taxon>
        <taxon>Leptospirales</taxon>
        <taxon>Leptospiraceae</taxon>
        <taxon>Leptospira</taxon>
    </lineage>
</organism>
<dbReference type="InterPro" id="IPR036291">
    <property type="entry name" value="NAD(P)-bd_dom_sf"/>
</dbReference>
<comment type="pathway">
    <text evidence="1 6">Carbohydrate biosynthesis; dTDP-L-rhamnose biosynthesis.</text>
</comment>
<comment type="catalytic activity">
    <reaction evidence="5">
        <text>dTDP-beta-L-rhamnose + NADP(+) = dTDP-4-dehydro-beta-L-rhamnose + NADPH + H(+)</text>
        <dbReference type="Rhea" id="RHEA:21796"/>
        <dbReference type="ChEBI" id="CHEBI:15378"/>
        <dbReference type="ChEBI" id="CHEBI:57510"/>
        <dbReference type="ChEBI" id="CHEBI:57783"/>
        <dbReference type="ChEBI" id="CHEBI:58349"/>
        <dbReference type="ChEBI" id="CHEBI:62830"/>
        <dbReference type="EC" id="1.1.1.133"/>
    </reaction>
</comment>
<evidence type="ECO:0000259" key="7">
    <source>
        <dbReference type="Pfam" id="PF04321"/>
    </source>
</evidence>
<dbReference type="EMBL" id="AHON02000027">
    <property type="protein sequence ID" value="EKO34800.1"/>
    <property type="molecule type" value="Genomic_DNA"/>
</dbReference>
<dbReference type="InterPro" id="IPR029903">
    <property type="entry name" value="RmlD-like-bd"/>
</dbReference>
<proteinExistence type="inferred from homology"/>
<comment type="similarity">
    <text evidence="2 6">Belongs to the dTDP-4-dehydrorhamnose reductase family.</text>
</comment>
<evidence type="ECO:0000313" key="9">
    <source>
        <dbReference type="Proteomes" id="UP000006329"/>
    </source>
</evidence>
<dbReference type="InterPro" id="IPR005913">
    <property type="entry name" value="dTDP_dehydrorham_reduct"/>
</dbReference>
<dbReference type="Gene3D" id="3.40.50.720">
    <property type="entry name" value="NAD(P)-binding Rossmann-like Domain"/>
    <property type="match status" value="1"/>
</dbReference>
<comment type="function">
    <text evidence="6">Catalyzes the reduction of dTDP-6-deoxy-L-lyxo-4-hexulose to yield dTDP-L-rhamnose.</text>
</comment>
<keyword evidence="6" id="KW-0560">Oxidoreductase</keyword>
<sequence>MLSQKKILVLGVSGMLGNAVFRVLSENAEFEVQGTIRSIEYLRFFTKAESERITSNMDVLNEDELLRLFSNIKPDIVVNCVGIIKQQKLAKDPITVLPINSLLPHRLSNLCKLVGARLILISTDCVFNGQKGNYTETDTPDAEDLYGRSKEIGEIREESHVFTVRTSIIGHELNSNHSLIDWFLSQNGEVRGYKKAFFSGLPSCEIAEIIKTVIIPNPKLYGLYHISSDPISKFDLLSLVGEVYGKNNKILESEEVIVDRSLDSTKFRKETSYKPLSWKNLILLMKKYKEQYLDNIHV</sequence>
<dbReference type="PANTHER" id="PTHR10491">
    <property type="entry name" value="DTDP-4-DEHYDRORHAMNOSE REDUCTASE"/>
    <property type="match status" value="1"/>
</dbReference>
<dbReference type="AlphaFoldDB" id="A0A0E2BHH0"/>